<dbReference type="RefSeq" id="WP_134827516.1">
    <property type="nucleotide sequence ID" value="NZ_SPDQ01000019.1"/>
</dbReference>
<evidence type="ECO:0000259" key="1">
    <source>
        <dbReference type="Pfam" id="PF25678"/>
    </source>
</evidence>
<dbReference type="Pfam" id="PF25679">
    <property type="entry name" value="DUF7947"/>
    <property type="match status" value="1"/>
</dbReference>
<feature type="domain" description="DUF7946" evidence="1">
    <location>
        <begin position="6"/>
        <end position="115"/>
    </location>
</feature>
<comment type="caution">
    <text evidence="3">The sequence shown here is derived from an EMBL/GenBank/DDBJ whole genome shotgun (WGS) entry which is preliminary data.</text>
</comment>
<protein>
    <submittedName>
        <fullName evidence="3">Uncharacterized protein</fullName>
    </submittedName>
</protein>
<dbReference type="OrthoDB" id="6943389at2"/>
<dbReference type="EMBL" id="SPDQ01000019">
    <property type="protein sequence ID" value="TFH79007.1"/>
    <property type="molecule type" value="Genomic_DNA"/>
</dbReference>
<name>A0A4Y8VFT7_9PSED</name>
<organism evidence="3 4">
    <name type="scientific">Pseudomonas kribbensis</name>
    <dbReference type="NCBI Taxonomy" id="1628086"/>
    <lineage>
        <taxon>Bacteria</taxon>
        <taxon>Pseudomonadati</taxon>
        <taxon>Pseudomonadota</taxon>
        <taxon>Gammaproteobacteria</taxon>
        <taxon>Pseudomonadales</taxon>
        <taxon>Pseudomonadaceae</taxon>
        <taxon>Pseudomonas</taxon>
    </lineage>
</organism>
<dbReference type="Proteomes" id="UP000297555">
    <property type="component" value="Unassembled WGS sequence"/>
</dbReference>
<feature type="domain" description="DUF7947" evidence="2">
    <location>
        <begin position="189"/>
        <end position="267"/>
    </location>
</feature>
<dbReference type="InterPro" id="IPR057706">
    <property type="entry name" value="DUF7946"/>
</dbReference>
<dbReference type="AlphaFoldDB" id="A0A4Y8VFT7"/>
<gene>
    <name evidence="3" type="ORF">E4J90_18660</name>
</gene>
<accession>A0A4Y8VFT7</accession>
<evidence type="ECO:0000313" key="3">
    <source>
        <dbReference type="EMBL" id="TFH79007.1"/>
    </source>
</evidence>
<dbReference type="InterPro" id="IPR057707">
    <property type="entry name" value="DUF7947"/>
</dbReference>
<evidence type="ECO:0000313" key="4">
    <source>
        <dbReference type="Proteomes" id="UP000297555"/>
    </source>
</evidence>
<dbReference type="Pfam" id="PF25678">
    <property type="entry name" value="DUF7946"/>
    <property type="match status" value="1"/>
</dbReference>
<sequence>MKELNFKISYSGASADQGLLDIYDASVSTHGLARALSVTTHAFINEGQIRKRAERVAGAKVFLHPPKNGSFEELVTIVFTDPVVQFIGASVITAAFWDFLKWTWSEALGGSHEPETPFVRRLEDRVEPLIGEIGVALESPMASLHRPIQNAVDMEISISRPRVGEVLRLDHTTMAYVNIREEGEAEEGIVGNVTKYNILSGYGRLYVDELDRTVPFDLDEEVSPGEKEFLTKSSHDRNRGLDGKISLNAARVLTGRGELKRFKVYGVEWIGNI</sequence>
<proteinExistence type="predicted"/>
<reference evidence="3 4" key="1">
    <citation type="submission" date="2019-03" db="EMBL/GenBank/DDBJ databases">
        <title>Draft genome sequence of humic substances-degrading Pseudomonas kribbensis CHA-19 from forest soil.</title>
        <authorList>
            <person name="Kim D."/>
        </authorList>
    </citation>
    <scope>NUCLEOTIDE SEQUENCE [LARGE SCALE GENOMIC DNA]</scope>
    <source>
        <strain evidence="3 4">CHA-19</strain>
    </source>
</reference>
<evidence type="ECO:0000259" key="2">
    <source>
        <dbReference type="Pfam" id="PF25679"/>
    </source>
</evidence>